<dbReference type="Gene3D" id="3.40.50.300">
    <property type="entry name" value="P-loop containing nucleotide triphosphate hydrolases"/>
    <property type="match status" value="2"/>
</dbReference>
<dbReference type="GO" id="GO:0016887">
    <property type="term" value="F:ATP hydrolysis activity"/>
    <property type="evidence" value="ECO:0007669"/>
    <property type="project" value="InterPro"/>
</dbReference>
<evidence type="ECO:0000256" key="6">
    <source>
        <dbReference type="RuleBase" id="RU004432"/>
    </source>
</evidence>
<dbReference type="Gene3D" id="1.10.8.60">
    <property type="match status" value="2"/>
</dbReference>
<dbReference type="GO" id="GO:0005524">
    <property type="term" value="F:ATP binding"/>
    <property type="evidence" value="ECO:0007669"/>
    <property type="project" value="UniProtKB-KW"/>
</dbReference>
<evidence type="ECO:0000259" key="9">
    <source>
        <dbReference type="PROSITE" id="PS51903"/>
    </source>
</evidence>
<gene>
    <name evidence="10" type="primary">clpB</name>
    <name evidence="10" type="ORF">SNEC2469_LOCUS11780</name>
</gene>
<dbReference type="Gene3D" id="1.10.1780.10">
    <property type="entry name" value="Clp, N-terminal domain"/>
    <property type="match status" value="1"/>
</dbReference>
<dbReference type="SMART" id="SM00382">
    <property type="entry name" value="AAA"/>
    <property type="match status" value="2"/>
</dbReference>
<dbReference type="Pfam" id="PF00004">
    <property type="entry name" value="AAA"/>
    <property type="match status" value="1"/>
</dbReference>
<evidence type="ECO:0000256" key="7">
    <source>
        <dbReference type="SAM" id="Coils"/>
    </source>
</evidence>
<dbReference type="FunFam" id="3.40.50.300:FF:000010">
    <property type="entry name" value="Chaperone clpB 1, putative"/>
    <property type="match status" value="1"/>
</dbReference>
<keyword evidence="4 6" id="KW-0143">Chaperone</keyword>
<dbReference type="FunFam" id="3.40.50.300:FF:000025">
    <property type="entry name" value="ATP-dependent Clp protease subunit"/>
    <property type="match status" value="1"/>
</dbReference>
<proteinExistence type="inferred from homology"/>
<name>A0A812R9B3_9DINO</name>
<dbReference type="InterPro" id="IPR036628">
    <property type="entry name" value="Clp_N_dom_sf"/>
</dbReference>
<dbReference type="GO" id="GO:0005737">
    <property type="term" value="C:cytoplasm"/>
    <property type="evidence" value="ECO:0007669"/>
    <property type="project" value="TreeGrafter"/>
</dbReference>
<evidence type="ECO:0000313" key="11">
    <source>
        <dbReference type="Proteomes" id="UP000601435"/>
    </source>
</evidence>
<keyword evidence="3 6" id="KW-0067">ATP-binding</keyword>
<dbReference type="InterPro" id="IPR050130">
    <property type="entry name" value="ClpA_ClpB"/>
</dbReference>
<dbReference type="SUPFAM" id="SSF81923">
    <property type="entry name" value="Double Clp-N motif"/>
    <property type="match status" value="1"/>
</dbReference>
<dbReference type="PROSITE" id="PS00871">
    <property type="entry name" value="CLPAB_2"/>
    <property type="match status" value="1"/>
</dbReference>
<feature type="region of interest" description="Disordered" evidence="8">
    <location>
        <begin position="48"/>
        <end position="67"/>
    </location>
</feature>
<evidence type="ECO:0000256" key="1">
    <source>
        <dbReference type="ARBA" id="ARBA00022737"/>
    </source>
</evidence>
<feature type="coiled-coil region" evidence="7">
    <location>
        <begin position="645"/>
        <end position="714"/>
    </location>
</feature>
<keyword evidence="11" id="KW-1185">Reference proteome</keyword>
<evidence type="ECO:0000256" key="5">
    <source>
        <dbReference type="PROSITE-ProRule" id="PRU01251"/>
    </source>
</evidence>
<evidence type="ECO:0000313" key="10">
    <source>
        <dbReference type="EMBL" id="CAE7429214.1"/>
    </source>
</evidence>
<keyword evidence="2 6" id="KW-0547">Nucleotide-binding</keyword>
<dbReference type="Gene3D" id="4.10.860.10">
    <property type="entry name" value="UVR domain"/>
    <property type="match status" value="1"/>
</dbReference>
<evidence type="ECO:0000256" key="2">
    <source>
        <dbReference type="ARBA" id="ARBA00022741"/>
    </source>
</evidence>
<dbReference type="EMBL" id="CAJNJA010018697">
    <property type="protein sequence ID" value="CAE7429214.1"/>
    <property type="molecule type" value="Genomic_DNA"/>
</dbReference>
<protein>
    <submittedName>
        <fullName evidence="10">ClpB protein</fullName>
    </submittedName>
</protein>
<evidence type="ECO:0000256" key="3">
    <source>
        <dbReference type="ARBA" id="ARBA00022840"/>
    </source>
</evidence>
<dbReference type="InterPro" id="IPR018368">
    <property type="entry name" value="ClpA/B_CS1"/>
</dbReference>
<dbReference type="SMART" id="SM01086">
    <property type="entry name" value="ClpB_D2-small"/>
    <property type="match status" value="1"/>
</dbReference>
<dbReference type="InterPro" id="IPR019489">
    <property type="entry name" value="Clp_ATPase_C"/>
</dbReference>
<dbReference type="CDD" id="cd00009">
    <property type="entry name" value="AAA"/>
    <property type="match status" value="1"/>
</dbReference>
<dbReference type="InterPro" id="IPR004176">
    <property type="entry name" value="Clp_R_N"/>
</dbReference>
<dbReference type="InterPro" id="IPR041546">
    <property type="entry name" value="ClpA/ClpB_AAA_lid"/>
</dbReference>
<reference evidence="10" key="1">
    <citation type="submission" date="2021-02" db="EMBL/GenBank/DDBJ databases">
        <authorList>
            <person name="Dougan E. K."/>
            <person name="Rhodes N."/>
            <person name="Thang M."/>
            <person name="Chan C."/>
        </authorList>
    </citation>
    <scope>NUCLEOTIDE SEQUENCE</scope>
</reference>
<keyword evidence="1 5" id="KW-0677">Repeat</keyword>
<evidence type="ECO:0000256" key="4">
    <source>
        <dbReference type="ARBA" id="ARBA00023186"/>
    </source>
</evidence>
<comment type="caution">
    <text evidence="10">The sequence shown here is derived from an EMBL/GenBank/DDBJ whole genome shotgun (WGS) entry which is preliminary data.</text>
</comment>
<accession>A0A812R9B3</accession>
<dbReference type="CDD" id="cd19499">
    <property type="entry name" value="RecA-like_ClpB_Hsp104-like"/>
    <property type="match status" value="1"/>
</dbReference>
<sequence length="1653" mass="182014">MAARFAPARVPRHFGRVLLPLFHLHARPVKVRFGQFRSPAIRFAAELPRSRHSRPSHEKPRLSLLQGGGDGVQTAAGLEVGVIGYNAAISACGGRWQLAVSRQPEVQPMLHAFVPALRCPRAAVNQKAFSPAVSVGRPNAAAIPSGPSGPSAPPLALACLAVPAAAKVAGARRARGRHLRRVVCRATANDSSDRVPTERERYTDAAWQAMQDAPGFAQKCQSQYVEPEHVFLAALEQPISTTGGLAARILDKLGIQKPVAVTRIMEWSDKQPKVTSPGSSMGTAAGRSLVTMMSESEAAANQYGDKYISVEHLVLAFCKDTRFGQRFFSDFGCDEAKVKAAVEEVRGSGRVTSQNPESTYEALELYGTDLTAMAREGKLDPVIGRDEEIRRVIQILARRSKNNPVIIGEPGVGKTAIVEGLARRIVDGDVPQTLQDKQVISLDIGGMVAGAKYRGEFEERLKAVLKEIKDADGKVISFIDEIHTIVGAGASGGAMDASNLLKPLLARGELRCVGATTLDEYRQYIEKDAALERRFQQVMVQEPKVPDCVSILRGLKPRYELHHGVRISDRAVVAAAVLSDRYVTDRFLPDKAIDLMDEASAKVKMEVTSKPAELERLDRKILQLEMERLSVGDDKDVSGDGNIIEQDLERALAEAEREMNLQRACRLYDIGLTCRDSSERLLRYGELATAKKELEEREAEAADKEEDSAELVNERDIQEIVSMQTGIPVEKMSMGDRQRLLNLEDQLHKRLIGQDDAVKALAEAIQRSRYGLADPNRPIASCLFLGPTGVGKTELAKALAEWLFDSEESMIRVDMSEYMEKFAVSRLTGAPPGYVGYEEGGQLTEPVRRRPYCVLLFDEMEKAHPDVFNLLLQILDDGRCTDSQGRTVDFKNTVIIMTSNVGSDAIAELGGELDASDADTKFQEVTEAVRAAMADVFRPEFLNRIDETIIFRPLNRADLREIAKLQLDRVQSRMEDRSITIDVSDGALDVIAQRGYDPTFGARPIKRSIVANVETPLAQRGLRGEFEDGDTVKIDVDRVPQLHTLLKFLVLGAEHCCSRAEMPDVRDLISKMEKLVRGCQGSASSAASSDEVRVLRKVVLVPPQFRKVSDLVWPEEFAEIQQRPQTKLEQTDTVAAFIPKLALPAGCQEDLGRLLVGLAADPRKQHDVRDLRVVGLKVPEAAARLKIQDHPDCGVLQLALAFKFVQGRVQDMVLEPSALNEALLGILASNGVLQEACHIHWERTTVQIREPGRLRVTIRTESAESAEALKQALQTCKLEKKLQEMKIEEFVRTASATTSVQLAYESGRNDSHRSDVAYFQFSLEEIRCIGGRILDIIDPSRASIDPMFCEETLFPSEKPGQEAVLPVAWPIPSRIARGRHVNSAPPSAGAPRWIPTALEPATFDGLRLASEVSGIPWTGPRTLTNPLYQRLGELLTAMRPLFAQLAPEDGTFGLHQPLDARSKVLIKAQVYEVGSGQEILGELHREGISRDQIQMVGLYYPLVDDGLAGGDLEITAVLTGGCGSQYPKSKTINVQAGTAIAFDNGKAYHRMTALRTACTSSSPRGRRLVVAFFVLCDLEPPGLPCTDRICVNYSDKARVMVRRNLGMLPKHIQLNIEQFLTGGISYTQQRFESSRQVRARDVSQEGLTFRTMD</sequence>
<dbReference type="OrthoDB" id="423228at2759"/>
<dbReference type="Pfam" id="PF02861">
    <property type="entry name" value="Clp_N"/>
    <property type="match status" value="1"/>
</dbReference>
<dbReference type="PANTHER" id="PTHR11638">
    <property type="entry name" value="ATP-DEPENDENT CLP PROTEASE"/>
    <property type="match status" value="1"/>
</dbReference>
<evidence type="ECO:0000256" key="8">
    <source>
        <dbReference type="SAM" id="MobiDB-lite"/>
    </source>
</evidence>
<dbReference type="Pfam" id="PF17871">
    <property type="entry name" value="AAA_lid_9"/>
    <property type="match status" value="1"/>
</dbReference>
<organism evidence="10 11">
    <name type="scientific">Symbiodinium necroappetens</name>
    <dbReference type="NCBI Taxonomy" id="1628268"/>
    <lineage>
        <taxon>Eukaryota</taxon>
        <taxon>Sar</taxon>
        <taxon>Alveolata</taxon>
        <taxon>Dinophyceae</taxon>
        <taxon>Suessiales</taxon>
        <taxon>Symbiodiniaceae</taxon>
        <taxon>Symbiodinium</taxon>
    </lineage>
</organism>
<dbReference type="SUPFAM" id="SSF52540">
    <property type="entry name" value="P-loop containing nucleoside triphosphate hydrolases"/>
    <property type="match status" value="2"/>
</dbReference>
<dbReference type="Pfam" id="PF07724">
    <property type="entry name" value="AAA_2"/>
    <property type="match status" value="1"/>
</dbReference>
<keyword evidence="7" id="KW-0175">Coiled coil</keyword>
<comment type="similarity">
    <text evidence="6">Belongs to the ClpA/ClpB family.</text>
</comment>
<dbReference type="GO" id="GO:0034605">
    <property type="term" value="P:cellular response to heat"/>
    <property type="evidence" value="ECO:0007669"/>
    <property type="project" value="TreeGrafter"/>
</dbReference>
<dbReference type="InterPro" id="IPR003959">
    <property type="entry name" value="ATPase_AAA_core"/>
</dbReference>
<dbReference type="Pfam" id="PF10431">
    <property type="entry name" value="ClpB_D2-small"/>
    <property type="match status" value="1"/>
</dbReference>
<dbReference type="InterPro" id="IPR001270">
    <property type="entry name" value="ClpA/B"/>
</dbReference>
<dbReference type="PRINTS" id="PR00300">
    <property type="entry name" value="CLPPROTEASEA"/>
</dbReference>
<dbReference type="Proteomes" id="UP000601435">
    <property type="component" value="Unassembled WGS sequence"/>
</dbReference>
<dbReference type="InterPro" id="IPR003593">
    <property type="entry name" value="AAA+_ATPase"/>
</dbReference>
<feature type="domain" description="Clp R" evidence="9">
    <location>
        <begin position="197"/>
        <end position="348"/>
    </location>
</feature>
<dbReference type="PROSITE" id="PS00870">
    <property type="entry name" value="CLPAB_1"/>
    <property type="match status" value="1"/>
</dbReference>
<dbReference type="PROSITE" id="PS51903">
    <property type="entry name" value="CLP_R"/>
    <property type="match status" value="1"/>
</dbReference>
<dbReference type="InterPro" id="IPR028299">
    <property type="entry name" value="ClpA/B_CS2"/>
</dbReference>
<dbReference type="PANTHER" id="PTHR11638:SF18">
    <property type="entry name" value="HEAT SHOCK PROTEIN 104"/>
    <property type="match status" value="1"/>
</dbReference>
<dbReference type="InterPro" id="IPR027417">
    <property type="entry name" value="P-loop_NTPase"/>
</dbReference>